<comment type="caution">
    <text evidence="7">The sequence shown here is derived from an EMBL/GenBank/DDBJ whole genome shotgun (WGS) entry which is preliminary data.</text>
</comment>
<evidence type="ECO:0000256" key="6">
    <source>
        <dbReference type="PIRSR" id="PIRSR031051-3"/>
    </source>
</evidence>
<dbReference type="NCBIfam" id="TIGR01489">
    <property type="entry name" value="DKMTPPase-SF"/>
    <property type="match status" value="1"/>
</dbReference>
<dbReference type="Pfam" id="PF06888">
    <property type="entry name" value="Put_Phosphatase"/>
    <property type="match status" value="1"/>
</dbReference>
<accession>A0A9P5YJ81</accession>
<evidence type="ECO:0000313" key="8">
    <source>
        <dbReference type="Proteomes" id="UP000807353"/>
    </source>
</evidence>
<dbReference type="GO" id="GO:0016791">
    <property type="term" value="F:phosphatase activity"/>
    <property type="evidence" value="ECO:0007669"/>
    <property type="project" value="InterPro"/>
</dbReference>
<dbReference type="GO" id="GO:0046872">
    <property type="term" value="F:metal ion binding"/>
    <property type="evidence" value="ECO:0007669"/>
    <property type="project" value="UniProtKB-KW"/>
</dbReference>
<dbReference type="AlphaFoldDB" id="A0A9P5YJ81"/>
<evidence type="ECO:0000256" key="2">
    <source>
        <dbReference type="ARBA" id="ARBA00022723"/>
    </source>
</evidence>
<feature type="binding site" evidence="6">
    <location>
        <position position="184"/>
    </location>
    <ligand>
        <name>Mg(2+)</name>
        <dbReference type="ChEBI" id="CHEBI:18420"/>
    </ligand>
</feature>
<evidence type="ECO:0000256" key="3">
    <source>
        <dbReference type="ARBA" id="ARBA00022801"/>
    </source>
</evidence>
<dbReference type="Gene3D" id="3.40.50.1000">
    <property type="entry name" value="HAD superfamily/HAD-like"/>
    <property type="match status" value="1"/>
</dbReference>
<feature type="active site" description="Proton donor" evidence="5">
    <location>
        <position position="14"/>
    </location>
</feature>
<reference evidence="7" key="1">
    <citation type="submission" date="2020-11" db="EMBL/GenBank/DDBJ databases">
        <authorList>
            <consortium name="DOE Joint Genome Institute"/>
            <person name="Ahrendt S."/>
            <person name="Riley R."/>
            <person name="Andreopoulos W."/>
            <person name="Labutti K."/>
            <person name="Pangilinan J."/>
            <person name="Ruiz-Duenas F.J."/>
            <person name="Barrasa J.M."/>
            <person name="Sanchez-Garcia M."/>
            <person name="Camarero S."/>
            <person name="Miyauchi S."/>
            <person name="Serrano A."/>
            <person name="Linde D."/>
            <person name="Babiker R."/>
            <person name="Drula E."/>
            <person name="Ayuso-Fernandez I."/>
            <person name="Pacheco R."/>
            <person name="Padilla G."/>
            <person name="Ferreira P."/>
            <person name="Barriuso J."/>
            <person name="Kellner H."/>
            <person name="Castanera R."/>
            <person name="Alfaro M."/>
            <person name="Ramirez L."/>
            <person name="Pisabarro A.G."/>
            <person name="Kuo A."/>
            <person name="Tritt A."/>
            <person name="Lipzen A."/>
            <person name="He G."/>
            <person name="Yan M."/>
            <person name="Ng V."/>
            <person name="Cullen D."/>
            <person name="Martin F."/>
            <person name="Rosso M.-N."/>
            <person name="Henrissat B."/>
            <person name="Hibbett D."/>
            <person name="Martinez A.T."/>
            <person name="Grigoriev I.V."/>
        </authorList>
    </citation>
    <scope>NUCLEOTIDE SEQUENCE</scope>
    <source>
        <strain evidence="7">CBS 247.69</strain>
    </source>
</reference>
<dbReference type="InterPro" id="IPR036412">
    <property type="entry name" value="HAD-like_sf"/>
</dbReference>
<evidence type="ECO:0000256" key="5">
    <source>
        <dbReference type="PIRSR" id="PIRSR031051-1"/>
    </source>
</evidence>
<feature type="binding site" evidence="6">
    <location>
        <position position="14"/>
    </location>
    <ligand>
        <name>Mg(2+)</name>
        <dbReference type="ChEBI" id="CHEBI:18420"/>
    </ligand>
</feature>
<evidence type="ECO:0000256" key="4">
    <source>
        <dbReference type="ARBA" id="ARBA00022842"/>
    </source>
</evidence>
<dbReference type="OrthoDB" id="10267182at2759"/>
<protein>
    <submittedName>
        <fullName evidence="7">Phosphatase phospho-type</fullName>
    </submittedName>
</protein>
<proteinExistence type="predicted"/>
<keyword evidence="2 6" id="KW-0479">Metal-binding</keyword>
<organism evidence="7 8">
    <name type="scientific">Collybia nuda</name>
    <dbReference type="NCBI Taxonomy" id="64659"/>
    <lineage>
        <taxon>Eukaryota</taxon>
        <taxon>Fungi</taxon>
        <taxon>Dikarya</taxon>
        <taxon>Basidiomycota</taxon>
        <taxon>Agaricomycotina</taxon>
        <taxon>Agaricomycetes</taxon>
        <taxon>Agaricomycetidae</taxon>
        <taxon>Agaricales</taxon>
        <taxon>Tricholomatineae</taxon>
        <taxon>Clitocybaceae</taxon>
        <taxon>Collybia</taxon>
    </lineage>
</organism>
<dbReference type="InterPro" id="IPR023214">
    <property type="entry name" value="HAD_sf"/>
</dbReference>
<feature type="binding site" evidence="6">
    <location>
        <position position="12"/>
    </location>
    <ligand>
        <name>Mg(2+)</name>
        <dbReference type="ChEBI" id="CHEBI:18420"/>
    </ligand>
</feature>
<keyword evidence="4 6" id="KW-0460">Magnesium</keyword>
<comment type="cofactor">
    <cofactor evidence="1 6">
        <name>Mg(2+)</name>
        <dbReference type="ChEBI" id="CHEBI:18420"/>
    </cofactor>
</comment>
<feature type="active site" description="Nucleophile" evidence="5">
    <location>
        <position position="12"/>
    </location>
</feature>
<dbReference type="InterPro" id="IPR016965">
    <property type="entry name" value="Pase_PHOSPHO-typ"/>
</dbReference>
<dbReference type="SUPFAM" id="SSF56784">
    <property type="entry name" value="HAD-like"/>
    <property type="match status" value="1"/>
</dbReference>
<dbReference type="PANTHER" id="PTHR20889:SF12">
    <property type="entry name" value="LP01149P"/>
    <property type="match status" value="1"/>
</dbReference>
<sequence length="242" mass="27623">MSPVQRQLVVFDFDWSLADQDTDRWIFEVLAPDIRREMKTAKAEIQWTDLVAQSLQKAHSRGITKVAIENTLKIMPFHPAMVRAVSKLKADGKTTFFCLSNANSVFINTILESKGLELLFEEVVTNPAEWEPSGLLKLRRRVDPRGPQHTCTIGCSPNMCKGAELDAFLARHLPDYDRIIYVGDGTNDFCPILRLRSQDKVLCRSHRGLQKRIRDEGEKEGLKCEVEYWAGAWEIEEIFGTL</sequence>
<dbReference type="PANTHER" id="PTHR20889">
    <property type="entry name" value="PHOSPHATASE, ORPHAN 1, 2"/>
    <property type="match status" value="1"/>
</dbReference>
<dbReference type="NCBIfam" id="TIGR01488">
    <property type="entry name" value="HAD-SF-IB"/>
    <property type="match status" value="1"/>
</dbReference>
<dbReference type="InterPro" id="IPR006384">
    <property type="entry name" value="HAD_hydro_PyrdxlP_Pase-like"/>
</dbReference>
<dbReference type="Proteomes" id="UP000807353">
    <property type="component" value="Unassembled WGS sequence"/>
</dbReference>
<dbReference type="EMBL" id="MU150229">
    <property type="protein sequence ID" value="KAF9469933.1"/>
    <property type="molecule type" value="Genomic_DNA"/>
</dbReference>
<keyword evidence="8" id="KW-1185">Reference proteome</keyword>
<evidence type="ECO:0000313" key="7">
    <source>
        <dbReference type="EMBL" id="KAF9469933.1"/>
    </source>
</evidence>
<dbReference type="PIRSF" id="PIRSF031051">
    <property type="entry name" value="PyrdxlP_Pase_PHOSPHO2"/>
    <property type="match status" value="1"/>
</dbReference>
<name>A0A9P5YJ81_9AGAR</name>
<keyword evidence="3" id="KW-0378">Hydrolase</keyword>
<evidence type="ECO:0000256" key="1">
    <source>
        <dbReference type="ARBA" id="ARBA00001946"/>
    </source>
</evidence>
<gene>
    <name evidence="7" type="ORF">BDZ94DRAFT_1206938</name>
</gene>